<evidence type="ECO:0000313" key="2">
    <source>
        <dbReference type="Proteomes" id="UP000094569"/>
    </source>
</evidence>
<dbReference type="OrthoDB" id="4185642at2759"/>
<evidence type="ECO:0008006" key="3">
    <source>
        <dbReference type="Google" id="ProtNLM"/>
    </source>
</evidence>
<keyword evidence="2" id="KW-1185">Reference proteome</keyword>
<accession>A0A1E3BJP5</accession>
<dbReference type="Proteomes" id="UP000094569">
    <property type="component" value="Unassembled WGS sequence"/>
</dbReference>
<protein>
    <recommendedName>
        <fullName evidence="3">Protein kinase domain-containing protein</fullName>
    </recommendedName>
</protein>
<evidence type="ECO:0000313" key="1">
    <source>
        <dbReference type="EMBL" id="ODM21185.1"/>
    </source>
</evidence>
<dbReference type="EMBL" id="JXNT01000003">
    <property type="protein sequence ID" value="ODM21185.1"/>
    <property type="molecule type" value="Genomic_DNA"/>
</dbReference>
<dbReference type="STRING" id="573508.A0A1E3BJP5"/>
<sequence length="169" mass="19799">MSNELKEVGPSDVTFLFKLKESKYSAIFKVAMHGKPCVMKVYRDRGPPRWIRKYREIDMFVRESTAYQRLQAKGFCLQGVTPDFYRTITKIQPSIWPDLHMFLDDKLPPNAILIEYIPNLQHIDLSNYSKHRLDEIHRILYDIHKARVYHGDARPRNMMASPGESMGNA</sequence>
<comment type="caution">
    <text evidence="1">The sequence shown here is derived from an EMBL/GenBank/DDBJ whole genome shotgun (WGS) entry which is preliminary data.</text>
</comment>
<dbReference type="SUPFAM" id="SSF56112">
    <property type="entry name" value="Protein kinase-like (PK-like)"/>
    <property type="match status" value="1"/>
</dbReference>
<gene>
    <name evidence="1" type="ORF">SI65_04238</name>
</gene>
<dbReference type="InterPro" id="IPR011009">
    <property type="entry name" value="Kinase-like_dom_sf"/>
</dbReference>
<dbReference type="VEuPathDB" id="FungiDB:SI65_04238"/>
<proteinExistence type="predicted"/>
<reference evidence="1 2" key="1">
    <citation type="journal article" date="2016" name="BMC Genomics">
        <title>Comparative genomic and transcriptomic analyses of the Fuzhuan brick tea-fermentation fungus Aspergillus cristatus.</title>
        <authorList>
            <person name="Ge Y."/>
            <person name="Wang Y."/>
            <person name="Liu Y."/>
            <person name="Tan Y."/>
            <person name="Ren X."/>
            <person name="Zhang X."/>
            <person name="Hyde K.D."/>
            <person name="Liu Y."/>
            <person name="Liu Z."/>
        </authorList>
    </citation>
    <scope>NUCLEOTIDE SEQUENCE [LARGE SCALE GENOMIC DNA]</scope>
    <source>
        <strain evidence="1 2">GZAAS20.1005</strain>
    </source>
</reference>
<name>A0A1E3BJP5_ASPCR</name>
<dbReference type="AlphaFoldDB" id="A0A1E3BJP5"/>
<organism evidence="1 2">
    <name type="scientific">Aspergillus cristatus</name>
    <name type="common">Chinese Fuzhuan brick tea-fermentation fungus</name>
    <name type="synonym">Eurotium cristatum</name>
    <dbReference type="NCBI Taxonomy" id="573508"/>
    <lineage>
        <taxon>Eukaryota</taxon>
        <taxon>Fungi</taxon>
        <taxon>Dikarya</taxon>
        <taxon>Ascomycota</taxon>
        <taxon>Pezizomycotina</taxon>
        <taxon>Eurotiomycetes</taxon>
        <taxon>Eurotiomycetidae</taxon>
        <taxon>Eurotiales</taxon>
        <taxon>Aspergillaceae</taxon>
        <taxon>Aspergillus</taxon>
        <taxon>Aspergillus subgen. Aspergillus</taxon>
    </lineage>
</organism>